<evidence type="ECO:0000313" key="7">
    <source>
        <dbReference type="EMBL" id="OWJ64990.1"/>
    </source>
</evidence>
<dbReference type="GO" id="GO:0016020">
    <property type="term" value="C:membrane"/>
    <property type="evidence" value="ECO:0007669"/>
    <property type="project" value="UniProtKB-SubCell"/>
</dbReference>
<feature type="transmembrane region" description="Helical" evidence="5">
    <location>
        <begin position="209"/>
        <end position="240"/>
    </location>
</feature>
<feature type="transmembrane region" description="Helical" evidence="5">
    <location>
        <begin position="247"/>
        <end position="264"/>
    </location>
</feature>
<protein>
    <recommendedName>
        <fullName evidence="6">O-antigen ligase-related domain-containing protein</fullName>
    </recommendedName>
</protein>
<evidence type="ECO:0000256" key="5">
    <source>
        <dbReference type="SAM" id="Phobius"/>
    </source>
</evidence>
<evidence type="ECO:0000256" key="2">
    <source>
        <dbReference type="ARBA" id="ARBA00022692"/>
    </source>
</evidence>
<name>A0A211ZIB2_9PROT</name>
<feature type="transmembrane region" description="Helical" evidence="5">
    <location>
        <begin position="389"/>
        <end position="406"/>
    </location>
</feature>
<sequence>MGRVDLAMFRAVVAMLFVAVVLGIGSSLAVTAVQILLLLALLAFILKDAIARRFDVDPTFGALGLILLVVGSTIVAIFVSYSDVTQSLSFQIRYSLNFLSTIAVIWILYYSIVNELISPQLVLRFSIYAYVIYGLAKIVLNVFIIVQLLRQDALRSFILSNLNVSFLTTGIFFGLIRVNFPPDFGLPIVTFAALLSKRLGVSFFPSARFFYIFILLTAILIAYSRYLWIVAFFATFFAAVVMGRKQLAVFIMLTLAIGGLALTVEEVRDAIEYRFSSVGVDSSDDIRDTQERALVDSIETQPFFGKGLATYVPYQLLRRGTIGTASPYSYELQIVATVMQFGVIGVIPIMLLMCSFVYTIRTRNFLIYSVVCVMYIFWILAGFTNPSLIGRAAGLVFVMYVCVGLLSQRLEPGRRAADMAVDKDGR</sequence>
<evidence type="ECO:0000256" key="3">
    <source>
        <dbReference type="ARBA" id="ARBA00022989"/>
    </source>
</evidence>
<feature type="domain" description="O-antigen ligase-related" evidence="6">
    <location>
        <begin position="211"/>
        <end position="347"/>
    </location>
</feature>
<feature type="transmembrane region" description="Helical" evidence="5">
    <location>
        <begin position="334"/>
        <end position="358"/>
    </location>
</feature>
<organism evidence="7 8">
    <name type="scientific">Inquilinus limosus</name>
    <dbReference type="NCBI Taxonomy" id="171674"/>
    <lineage>
        <taxon>Bacteria</taxon>
        <taxon>Pseudomonadati</taxon>
        <taxon>Pseudomonadota</taxon>
        <taxon>Alphaproteobacteria</taxon>
        <taxon>Rhodospirillales</taxon>
        <taxon>Rhodospirillaceae</taxon>
        <taxon>Inquilinus</taxon>
    </lineage>
</organism>
<feature type="transmembrane region" description="Helical" evidence="5">
    <location>
        <begin position="60"/>
        <end position="82"/>
    </location>
</feature>
<feature type="transmembrane region" description="Helical" evidence="5">
    <location>
        <begin position="125"/>
        <end position="146"/>
    </location>
</feature>
<accession>A0A211ZIB2</accession>
<feature type="transmembrane region" description="Helical" evidence="5">
    <location>
        <begin position="158"/>
        <end position="176"/>
    </location>
</feature>
<dbReference type="Pfam" id="PF04932">
    <property type="entry name" value="Wzy_C"/>
    <property type="match status" value="1"/>
</dbReference>
<keyword evidence="3 5" id="KW-1133">Transmembrane helix</keyword>
<dbReference type="AlphaFoldDB" id="A0A211ZIB2"/>
<gene>
    <name evidence="7" type="ORF">BWR60_21720</name>
</gene>
<evidence type="ECO:0000259" key="6">
    <source>
        <dbReference type="Pfam" id="PF04932"/>
    </source>
</evidence>
<dbReference type="EMBL" id="NHON01000045">
    <property type="protein sequence ID" value="OWJ64990.1"/>
    <property type="molecule type" value="Genomic_DNA"/>
</dbReference>
<dbReference type="Proteomes" id="UP000196655">
    <property type="component" value="Unassembled WGS sequence"/>
</dbReference>
<keyword evidence="2 5" id="KW-0812">Transmembrane</keyword>
<evidence type="ECO:0000256" key="1">
    <source>
        <dbReference type="ARBA" id="ARBA00004141"/>
    </source>
</evidence>
<evidence type="ECO:0000313" key="8">
    <source>
        <dbReference type="Proteomes" id="UP000196655"/>
    </source>
</evidence>
<keyword evidence="8" id="KW-1185">Reference proteome</keyword>
<feature type="transmembrane region" description="Helical" evidence="5">
    <location>
        <begin position="365"/>
        <end position="383"/>
    </location>
</feature>
<comment type="subcellular location">
    <subcellularLocation>
        <location evidence="1">Membrane</location>
        <topology evidence="1">Multi-pass membrane protein</topology>
    </subcellularLocation>
</comment>
<feature type="transmembrane region" description="Helical" evidence="5">
    <location>
        <begin position="12"/>
        <end position="45"/>
    </location>
</feature>
<evidence type="ECO:0000256" key="4">
    <source>
        <dbReference type="ARBA" id="ARBA00023136"/>
    </source>
</evidence>
<dbReference type="InterPro" id="IPR007016">
    <property type="entry name" value="O-antigen_ligase-rel_domated"/>
</dbReference>
<keyword evidence="4 5" id="KW-0472">Membrane</keyword>
<reference evidence="8" key="1">
    <citation type="submission" date="2017-05" db="EMBL/GenBank/DDBJ databases">
        <authorList>
            <person name="Macchi M."/>
            <person name="Festa S."/>
            <person name="Coppotelli B.M."/>
            <person name="Morelli I.S."/>
        </authorList>
    </citation>
    <scope>NUCLEOTIDE SEQUENCE [LARGE SCALE GENOMIC DNA]</scope>
    <source>
        <strain evidence="8">I</strain>
    </source>
</reference>
<feature type="transmembrane region" description="Helical" evidence="5">
    <location>
        <begin position="94"/>
        <end position="113"/>
    </location>
</feature>
<comment type="caution">
    <text evidence="7">The sequence shown here is derived from an EMBL/GenBank/DDBJ whole genome shotgun (WGS) entry which is preliminary data.</text>
</comment>
<proteinExistence type="predicted"/>